<protein>
    <submittedName>
        <fullName evidence="2">N-acetylglucosamine kinase-like BadF-type ATPase</fullName>
    </submittedName>
</protein>
<dbReference type="GO" id="GO:0016301">
    <property type="term" value="F:kinase activity"/>
    <property type="evidence" value="ECO:0007669"/>
    <property type="project" value="UniProtKB-KW"/>
</dbReference>
<dbReference type="OrthoDB" id="5524856at2"/>
<evidence type="ECO:0000313" key="3">
    <source>
        <dbReference type="Proteomes" id="UP000239494"/>
    </source>
</evidence>
<name>A0A2T0TL35_9PSEU</name>
<comment type="caution">
    <text evidence="2">The sequence shown here is derived from an EMBL/GenBank/DDBJ whole genome shotgun (WGS) entry which is preliminary data.</text>
</comment>
<dbReference type="RefSeq" id="WP_106185363.1">
    <property type="nucleotide sequence ID" value="NZ_PVTF01000001.1"/>
</dbReference>
<organism evidence="2 3">
    <name type="scientific">Umezawaea tangerina</name>
    <dbReference type="NCBI Taxonomy" id="84725"/>
    <lineage>
        <taxon>Bacteria</taxon>
        <taxon>Bacillati</taxon>
        <taxon>Actinomycetota</taxon>
        <taxon>Actinomycetes</taxon>
        <taxon>Pseudonocardiales</taxon>
        <taxon>Pseudonocardiaceae</taxon>
        <taxon>Umezawaea</taxon>
    </lineage>
</organism>
<keyword evidence="2" id="KW-0808">Transferase</keyword>
<dbReference type="InterPro" id="IPR002731">
    <property type="entry name" value="ATPase_BadF"/>
</dbReference>
<dbReference type="InterPro" id="IPR043129">
    <property type="entry name" value="ATPase_NBD"/>
</dbReference>
<accession>A0A2T0TL35</accession>
<gene>
    <name evidence="2" type="ORF">CLV43_101595</name>
</gene>
<feature type="domain" description="ATPase BadF/BadG/BcrA/BcrD type" evidence="1">
    <location>
        <begin position="8"/>
        <end position="304"/>
    </location>
</feature>
<keyword evidence="3" id="KW-1185">Reference proteome</keyword>
<dbReference type="PANTHER" id="PTHR43190:SF3">
    <property type="entry name" value="N-ACETYL-D-GLUCOSAMINE KINASE"/>
    <property type="match status" value="1"/>
</dbReference>
<dbReference type="Pfam" id="PF01869">
    <property type="entry name" value="BcrAD_BadFG"/>
    <property type="match status" value="1"/>
</dbReference>
<proteinExistence type="predicted"/>
<dbReference type="EMBL" id="PVTF01000001">
    <property type="protein sequence ID" value="PRY46321.1"/>
    <property type="molecule type" value="Genomic_DNA"/>
</dbReference>
<sequence length="337" mass="34502">MTDRVLAIDGGNSKTAVLLVDADGQVLAQVRGPGASPQNVGLARSLEVFDGLVREAARQAGLSPDEPIARHTAAYLAGADLPREELELQAEIERHGWSGTSVVGNDTFALLRAGTTDGIGVAVVCGAGINCVAVAADGRTHRFPALGRISGDWGGGGHIGSEALWLAVRAEDGRGTPTALLPAVIAHFGTATAADAVERIHFGEAEADEHELCRVLFEVAATGDRVALDVVDRLVEEVIVLAEVSLGRLDLLEEPVDVVLGGGVLTGTGDIVVGAVRDRLSATAPMARIRVVDLPPVVGAALLGLDAIGGGPGAELRLRSAYAEQPAEQALDLASGG</sequence>
<dbReference type="Gene3D" id="3.30.420.40">
    <property type="match status" value="2"/>
</dbReference>
<evidence type="ECO:0000313" key="2">
    <source>
        <dbReference type="EMBL" id="PRY46321.1"/>
    </source>
</evidence>
<dbReference type="Proteomes" id="UP000239494">
    <property type="component" value="Unassembled WGS sequence"/>
</dbReference>
<dbReference type="AlphaFoldDB" id="A0A2T0TL35"/>
<keyword evidence="2" id="KW-0418">Kinase</keyword>
<dbReference type="InterPro" id="IPR052519">
    <property type="entry name" value="Euk-type_GlcNAc_Kinase"/>
</dbReference>
<dbReference type="SUPFAM" id="SSF53067">
    <property type="entry name" value="Actin-like ATPase domain"/>
    <property type="match status" value="2"/>
</dbReference>
<reference evidence="2 3" key="1">
    <citation type="submission" date="2018-03" db="EMBL/GenBank/DDBJ databases">
        <title>Genomic Encyclopedia of Archaeal and Bacterial Type Strains, Phase II (KMG-II): from individual species to whole genera.</title>
        <authorList>
            <person name="Goeker M."/>
        </authorList>
    </citation>
    <scope>NUCLEOTIDE SEQUENCE [LARGE SCALE GENOMIC DNA]</scope>
    <source>
        <strain evidence="2 3">DSM 44720</strain>
    </source>
</reference>
<dbReference type="PANTHER" id="PTHR43190">
    <property type="entry name" value="N-ACETYL-D-GLUCOSAMINE KINASE"/>
    <property type="match status" value="1"/>
</dbReference>
<evidence type="ECO:0000259" key="1">
    <source>
        <dbReference type="Pfam" id="PF01869"/>
    </source>
</evidence>